<organism evidence="2 3">
    <name type="scientific">candidate division TA06 bacterium</name>
    <dbReference type="NCBI Taxonomy" id="2250710"/>
    <lineage>
        <taxon>Bacteria</taxon>
        <taxon>Bacteria division TA06</taxon>
    </lineage>
</organism>
<proteinExistence type="predicted"/>
<dbReference type="Proteomes" id="UP000736328">
    <property type="component" value="Unassembled WGS sequence"/>
</dbReference>
<feature type="chain" id="PRO_5037047228" description="Lipoprotein" evidence="1">
    <location>
        <begin position="20"/>
        <end position="273"/>
    </location>
</feature>
<name>A0A933ICL4_UNCT6</name>
<evidence type="ECO:0000256" key="1">
    <source>
        <dbReference type="SAM" id="SignalP"/>
    </source>
</evidence>
<accession>A0A933ICL4</accession>
<dbReference type="EMBL" id="JACQXR010000161">
    <property type="protein sequence ID" value="MBI4727829.1"/>
    <property type="molecule type" value="Genomic_DNA"/>
</dbReference>
<reference evidence="2" key="1">
    <citation type="submission" date="2020-07" db="EMBL/GenBank/DDBJ databases">
        <title>Huge and variable diversity of episymbiotic CPR bacteria and DPANN archaea in groundwater ecosystems.</title>
        <authorList>
            <person name="He C.Y."/>
            <person name="Keren R."/>
            <person name="Whittaker M."/>
            <person name="Farag I.F."/>
            <person name="Doudna J."/>
            <person name="Cate J.H.D."/>
            <person name="Banfield J.F."/>
        </authorList>
    </citation>
    <scope>NUCLEOTIDE SEQUENCE</scope>
    <source>
        <strain evidence="2">NC_groundwater_1520_Pr4_B-0.1um_53_5</strain>
    </source>
</reference>
<comment type="caution">
    <text evidence="2">The sequence shown here is derived from an EMBL/GenBank/DDBJ whole genome shotgun (WGS) entry which is preliminary data.</text>
</comment>
<evidence type="ECO:0008006" key="4">
    <source>
        <dbReference type="Google" id="ProtNLM"/>
    </source>
</evidence>
<sequence>MKQLKLYLALAMIALVAFGCSKDKPTEPPPTTTTTTVTQQTSAASAGEDMASTCESGVGDFSGYLSGFKKASGKTVYDSTYWWGPDATGWYYLYWNAIGGIVHPDSAGSDTTNYAWLWKINFYHKPDAPDSVEWYWTYSDTFAAYFSYHGKVMYDHDGLHIKGFWTWGVYTPASYDFSWSFTFDSISTATNDYQGHYNFTCNNWPCYTGSGYELVALTGDYRFNVDGSGAGSLSLNSTEVVRYVFYAMSAATRGYYTLAAESWATQHSFGSKK</sequence>
<feature type="signal peptide" evidence="1">
    <location>
        <begin position="1"/>
        <end position="19"/>
    </location>
</feature>
<evidence type="ECO:0000313" key="2">
    <source>
        <dbReference type="EMBL" id="MBI4727829.1"/>
    </source>
</evidence>
<dbReference type="AlphaFoldDB" id="A0A933ICL4"/>
<dbReference type="PROSITE" id="PS51257">
    <property type="entry name" value="PROKAR_LIPOPROTEIN"/>
    <property type="match status" value="1"/>
</dbReference>
<evidence type="ECO:0000313" key="3">
    <source>
        <dbReference type="Proteomes" id="UP000736328"/>
    </source>
</evidence>
<gene>
    <name evidence="2" type="ORF">HY768_11545</name>
</gene>
<protein>
    <recommendedName>
        <fullName evidence="4">Lipoprotein</fullName>
    </recommendedName>
</protein>
<keyword evidence="1" id="KW-0732">Signal</keyword>